<evidence type="ECO:0000313" key="15">
    <source>
        <dbReference type="RefSeq" id="XP_020106427.1"/>
    </source>
</evidence>
<feature type="chain" id="PRO_5027799077" evidence="12">
    <location>
        <begin position="29"/>
        <end position="471"/>
    </location>
</feature>
<keyword evidence="4 12" id="KW-0732">Signal</keyword>
<evidence type="ECO:0000313" key="14">
    <source>
        <dbReference type="Proteomes" id="UP000515123"/>
    </source>
</evidence>
<name>A0A6P5GF09_ANACO</name>
<dbReference type="Pfam" id="PF00069">
    <property type="entry name" value="Pkinase"/>
    <property type="match status" value="1"/>
</dbReference>
<evidence type="ECO:0000256" key="3">
    <source>
        <dbReference type="ARBA" id="ARBA00022692"/>
    </source>
</evidence>
<dbReference type="PANTHER" id="PTHR48055">
    <property type="entry name" value="LEUCINE-RICH REPEAT RECEPTOR PROTEIN KINASE EMS1"/>
    <property type="match status" value="1"/>
</dbReference>
<reference evidence="14" key="1">
    <citation type="journal article" date="2015" name="Nat. Genet.">
        <title>The pineapple genome and the evolution of CAM photosynthesis.</title>
        <authorList>
            <person name="Ming R."/>
            <person name="VanBuren R."/>
            <person name="Wai C.M."/>
            <person name="Tang H."/>
            <person name="Schatz M.C."/>
            <person name="Bowers J.E."/>
            <person name="Lyons E."/>
            <person name="Wang M.L."/>
            <person name="Chen J."/>
            <person name="Biggers E."/>
            <person name="Zhang J."/>
            <person name="Huang L."/>
            <person name="Zhang L."/>
            <person name="Miao W."/>
            <person name="Zhang J."/>
            <person name="Ye Z."/>
            <person name="Miao C."/>
            <person name="Lin Z."/>
            <person name="Wang H."/>
            <person name="Zhou H."/>
            <person name="Yim W.C."/>
            <person name="Priest H.D."/>
            <person name="Zheng C."/>
            <person name="Woodhouse M."/>
            <person name="Edger P.P."/>
            <person name="Guyot R."/>
            <person name="Guo H.B."/>
            <person name="Guo H."/>
            <person name="Zheng G."/>
            <person name="Singh R."/>
            <person name="Sharma A."/>
            <person name="Min X."/>
            <person name="Zheng Y."/>
            <person name="Lee H."/>
            <person name="Gurtowski J."/>
            <person name="Sedlazeck F.J."/>
            <person name="Harkess A."/>
            <person name="McKain M.R."/>
            <person name="Liao Z."/>
            <person name="Fang J."/>
            <person name="Liu J."/>
            <person name="Zhang X."/>
            <person name="Zhang Q."/>
            <person name="Hu W."/>
            <person name="Qin Y."/>
            <person name="Wang K."/>
            <person name="Chen L.Y."/>
            <person name="Shirley N."/>
            <person name="Lin Y.R."/>
            <person name="Liu L.Y."/>
            <person name="Hernandez A.G."/>
            <person name="Wright C.L."/>
            <person name="Bulone V."/>
            <person name="Tuskan G.A."/>
            <person name="Heath K."/>
            <person name="Zee F."/>
            <person name="Moore P.H."/>
            <person name="Sunkar R."/>
            <person name="Leebens-Mack J.H."/>
            <person name="Mockler T."/>
            <person name="Bennetzen J.L."/>
            <person name="Freeling M."/>
            <person name="Sankoff D."/>
            <person name="Paterson A.H."/>
            <person name="Zhu X."/>
            <person name="Yang X."/>
            <person name="Smith J.A."/>
            <person name="Cushman J.C."/>
            <person name="Paull R.E."/>
            <person name="Yu Q."/>
        </authorList>
    </citation>
    <scope>NUCLEOTIDE SEQUENCE [LARGE SCALE GENOMIC DNA]</scope>
    <source>
        <strain evidence="14">cv. F153</strain>
    </source>
</reference>
<accession>A0A6P5GF09</accession>
<keyword evidence="8" id="KW-0675">Receptor</keyword>
<evidence type="ECO:0000256" key="6">
    <source>
        <dbReference type="ARBA" id="ARBA00022989"/>
    </source>
</evidence>
<dbReference type="GO" id="GO:0004672">
    <property type="term" value="F:protein kinase activity"/>
    <property type="evidence" value="ECO:0007669"/>
    <property type="project" value="InterPro"/>
</dbReference>
<reference evidence="15" key="2">
    <citation type="submission" date="2025-08" db="UniProtKB">
        <authorList>
            <consortium name="RefSeq"/>
        </authorList>
    </citation>
    <scope>IDENTIFICATION</scope>
    <source>
        <tissue evidence="15">Leaf</tissue>
    </source>
</reference>
<keyword evidence="9" id="KW-0325">Glycoprotein</keyword>
<keyword evidence="2" id="KW-0433">Leucine-rich repeat</keyword>
<evidence type="ECO:0000256" key="5">
    <source>
        <dbReference type="ARBA" id="ARBA00022737"/>
    </source>
</evidence>
<dbReference type="FunFam" id="1.10.510.10:FF:000479">
    <property type="entry name" value="Leucine-rich repeat receptor-like protein kinase"/>
    <property type="match status" value="1"/>
</dbReference>
<evidence type="ECO:0000256" key="12">
    <source>
        <dbReference type="SAM" id="SignalP"/>
    </source>
</evidence>
<feature type="compositionally biased region" description="Basic residues" evidence="10">
    <location>
        <begin position="36"/>
        <end position="55"/>
    </location>
</feature>
<organism evidence="14 15">
    <name type="scientific">Ananas comosus</name>
    <name type="common">Pineapple</name>
    <name type="synonym">Ananas ananas</name>
    <dbReference type="NCBI Taxonomy" id="4615"/>
    <lineage>
        <taxon>Eukaryota</taxon>
        <taxon>Viridiplantae</taxon>
        <taxon>Streptophyta</taxon>
        <taxon>Embryophyta</taxon>
        <taxon>Tracheophyta</taxon>
        <taxon>Spermatophyta</taxon>
        <taxon>Magnoliopsida</taxon>
        <taxon>Liliopsida</taxon>
        <taxon>Poales</taxon>
        <taxon>Bromeliaceae</taxon>
        <taxon>Bromelioideae</taxon>
        <taxon>Ananas</taxon>
    </lineage>
</organism>
<dbReference type="PROSITE" id="PS50011">
    <property type="entry name" value="PROTEIN_KINASE_DOM"/>
    <property type="match status" value="1"/>
</dbReference>
<evidence type="ECO:0000256" key="7">
    <source>
        <dbReference type="ARBA" id="ARBA00023136"/>
    </source>
</evidence>
<gene>
    <name evidence="15" type="primary">LOC109722722</name>
</gene>
<dbReference type="SMART" id="SM00220">
    <property type="entry name" value="S_TKc"/>
    <property type="match status" value="1"/>
</dbReference>
<dbReference type="Gramene" id="Aco003560.1.mrna1">
    <property type="protein sequence ID" value="Aco003560.1.mrna1"/>
    <property type="gene ID" value="Aco003560.1.path1"/>
</dbReference>
<dbReference type="PANTHER" id="PTHR48055:SF22">
    <property type="entry name" value="LEUCINE-RICH REPEAT RECEPTOR-LIKE SERINE_THREONINE_TYROSINE-PROTEIN KINASE SOBIR1"/>
    <property type="match status" value="1"/>
</dbReference>
<dbReference type="GO" id="GO:0005524">
    <property type="term" value="F:ATP binding"/>
    <property type="evidence" value="ECO:0007669"/>
    <property type="project" value="InterPro"/>
</dbReference>
<feature type="domain" description="Protein kinase" evidence="13">
    <location>
        <begin position="189"/>
        <end position="471"/>
    </location>
</feature>
<dbReference type="Proteomes" id="UP000515123">
    <property type="component" value="Linkage group 17"/>
</dbReference>
<dbReference type="InterPro" id="IPR000719">
    <property type="entry name" value="Prot_kinase_dom"/>
</dbReference>
<feature type="signal peptide" evidence="12">
    <location>
        <begin position="1"/>
        <end position="28"/>
    </location>
</feature>
<evidence type="ECO:0000259" key="13">
    <source>
        <dbReference type="PROSITE" id="PS50011"/>
    </source>
</evidence>
<evidence type="ECO:0000256" key="11">
    <source>
        <dbReference type="SAM" id="Phobius"/>
    </source>
</evidence>
<evidence type="ECO:0000256" key="4">
    <source>
        <dbReference type="ARBA" id="ARBA00022729"/>
    </source>
</evidence>
<feature type="compositionally biased region" description="Low complexity" evidence="10">
    <location>
        <begin position="77"/>
        <end position="112"/>
    </location>
</feature>
<proteinExistence type="predicted"/>
<sequence length="471" mass="51635">MASSPLPSSLSFLLLLLLAFSLISAVHSSYSYSPHRPIHHRQPPHLRPSRSRSRARALPNLPASSRTTDRLFVPNATTHSNSTKSNPNSNSTTTNPNPNSNSNSKSNSSSTHGHGHGHRDGERVRKWAVGFAAGSVAGVASGLALSVLFRLALNVARGRYRSPSGPSIFSPKIIRRAEDLAFLDSDSALASLEVIGRGGCGEVYKAHLPDSSGGGGGEPTEPESRLLDKWTRQIRSEIQTVGRIRHRNLLPLLAHVTRPDCHYLVYEYMKNGSLRDALADVADGRRQLDWAARHRIALGIAAGLEYLHVHHRPQIIHRDLKPANILLDDNMDARIADFGLAKEMPDAHTHITSSNVAGTVGYIAPEYHQTLKFTAKCDMYSFGVILASLVMGKQPSDDFFQHTDEMSLVKWLRNVMNSANATAAIDPTLLGNGFEDQMLLVLRIACFCTADNPKERPSSKDVRAMLLQIKH</sequence>
<comment type="subcellular location">
    <subcellularLocation>
        <location evidence="1">Membrane</location>
        <topology evidence="1">Single-pass membrane protein</topology>
    </subcellularLocation>
</comment>
<feature type="transmembrane region" description="Helical" evidence="11">
    <location>
        <begin position="127"/>
        <end position="153"/>
    </location>
</feature>
<evidence type="ECO:0000256" key="10">
    <source>
        <dbReference type="SAM" id="MobiDB-lite"/>
    </source>
</evidence>
<evidence type="ECO:0000256" key="1">
    <source>
        <dbReference type="ARBA" id="ARBA00004167"/>
    </source>
</evidence>
<keyword evidence="5" id="KW-0677">Repeat</keyword>
<dbReference type="InterPro" id="IPR008271">
    <property type="entry name" value="Ser/Thr_kinase_AS"/>
</dbReference>
<dbReference type="SUPFAM" id="SSF56112">
    <property type="entry name" value="Protein kinase-like (PK-like)"/>
    <property type="match status" value="1"/>
</dbReference>
<evidence type="ECO:0000256" key="2">
    <source>
        <dbReference type="ARBA" id="ARBA00022614"/>
    </source>
</evidence>
<keyword evidence="3 11" id="KW-0812">Transmembrane</keyword>
<keyword evidence="7 11" id="KW-0472">Membrane</keyword>
<dbReference type="OrthoDB" id="4062651at2759"/>
<feature type="region of interest" description="Disordered" evidence="10">
    <location>
        <begin position="31"/>
        <end position="121"/>
    </location>
</feature>
<dbReference type="GeneID" id="109722722"/>
<feature type="region of interest" description="Disordered" evidence="10">
    <location>
        <begin position="206"/>
        <end position="225"/>
    </location>
</feature>
<dbReference type="Gene3D" id="3.30.200.20">
    <property type="entry name" value="Phosphorylase Kinase, domain 1"/>
    <property type="match status" value="1"/>
</dbReference>
<dbReference type="RefSeq" id="XP_020106427.1">
    <property type="nucleotide sequence ID" value="XM_020250838.1"/>
</dbReference>
<dbReference type="AlphaFoldDB" id="A0A6P5GF09"/>
<dbReference type="GO" id="GO:0016020">
    <property type="term" value="C:membrane"/>
    <property type="evidence" value="ECO:0007669"/>
    <property type="project" value="UniProtKB-SubCell"/>
</dbReference>
<evidence type="ECO:0000256" key="8">
    <source>
        <dbReference type="ARBA" id="ARBA00023170"/>
    </source>
</evidence>
<dbReference type="InterPro" id="IPR011009">
    <property type="entry name" value="Kinase-like_dom_sf"/>
</dbReference>
<dbReference type="PROSITE" id="PS00108">
    <property type="entry name" value="PROTEIN_KINASE_ST"/>
    <property type="match status" value="1"/>
</dbReference>
<dbReference type="InterPro" id="IPR051564">
    <property type="entry name" value="LRR_receptor-like_kinase"/>
</dbReference>
<dbReference type="Gene3D" id="1.10.510.10">
    <property type="entry name" value="Transferase(Phosphotransferase) domain 1"/>
    <property type="match status" value="1"/>
</dbReference>
<protein>
    <submittedName>
        <fullName evidence="15">Leucine-rich repeat receptor-like serine/threonine/tyrosine-protein kinase SOBIR1</fullName>
    </submittedName>
</protein>
<keyword evidence="14" id="KW-1185">Reference proteome</keyword>
<keyword evidence="6 11" id="KW-1133">Transmembrane helix</keyword>
<evidence type="ECO:0000256" key="9">
    <source>
        <dbReference type="ARBA" id="ARBA00023180"/>
    </source>
</evidence>